<feature type="domain" description="RING-type" evidence="4">
    <location>
        <begin position="36"/>
        <end position="73"/>
    </location>
</feature>
<evidence type="ECO:0000256" key="1">
    <source>
        <dbReference type="ARBA" id="ARBA00022771"/>
    </source>
</evidence>
<dbReference type="Pfam" id="PF13920">
    <property type="entry name" value="zf-C3HC4_3"/>
    <property type="match status" value="1"/>
</dbReference>
<dbReference type="OrthoDB" id="6630164at2759"/>
<keyword evidence="6" id="KW-1185">Reference proteome</keyword>
<keyword evidence="1 3" id="KW-0479">Metal-binding</keyword>
<evidence type="ECO:0000256" key="3">
    <source>
        <dbReference type="PROSITE-ProRule" id="PRU00175"/>
    </source>
</evidence>
<reference evidence="5 6" key="1">
    <citation type="submission" date="2019-08" db="EMBL/GenBank/DDBJ databases">
        <title>Whole genome of Aphis craccivora.</title>
        <authorList>
            <person name="Voronova N.V."/>
            <person name="Shulinski R.S."/>
            <person name="Bandarenka Y.V."/>
            <person name="Zhorov D.G."/>
            <person name="Warner D."/>
        </authorList>
    </citation>
    <scope>NUCLEOTIDE SEQUENCE [LARGE SCALE GENOMIC DNA]</scope>
    <source>
        <strain evidence="5">180601</strain>
        <tissue evidence="5">Whole Body</tissue>
    </source>
</reference>
<dbReference type="SUPFAM" id="SSF57850">
    <property type="entry name" value="RING/U-box"/>
    <property type="match status" value="1"/>
</dbReference>
<dbReference type="Proteomes" id="UP000478052">
    <property type="component" value="Unassembled WGS sequence"/>
</dbReference>
<organism evidence="5 6">
    <name type="scientific">Aphis craccivora</name>
    <name type="common">Cowpea aphid</name>
    <dbReference type="NCBI Taxonomy" id="307492"/>
    <lineage>
        <taxon>Eukaryota</taxon>
        <taxon>Metazoa</taxon>
        <taxon>Ecdysozoa</taxon>
        <taxon>Arthropoda</taxon>
        <taxon>Hexapoda</taxon>
        <taxon>Insecta</taxon>
        <taxon>Pterygota</taxon>
        <taxon>Neoptera</taxon>
        <taxon>Paraneoptera</taxon>
        <taxon>Hemiptera</taxon>
        <taxon>Sternorrhyncha</taxon>
        <taxon>Aphidomorpha</taxon>
        <taxon>Aphidoidea</taxon>
        <taxon>Aphididae</taxon>
        <taxon>Aphidini</taxon>
        <taxon>Aphis</taxon>
        <taxon>Aphis</taxon>
    </lineage>
</organism>
<evidence type="ECO:0000259" key="4">
    <source>
        <dbReference type="PROSITE" id="PS50089"/>
    </source>
</evidence>
<keyword evidence="1 3" id="KW-0863">Zinc-finger</keyword>
<dbReference type="InterPro" id="IPR001841">
    <property type="entry name" value="Znf_RING"/>
</dbReference>
<dbReference type="InterPro" id="IPR013083">
    <property type="entry name" value="Znf_RING/FYVE/PHD"/>
</dbReference>
<accession>A0A6G0VWP4</accession>
<evidence type="ECO:0000313" key="6">
    <source>
        <dbReference type="Proteomes" id="UP000478052"/>
    </source>
</evidence>
<sequence length="80" mass="8952">MEGEHGRRMLELENVPFVQVPLVIPPISPNSNKNLCVVCTVSEKTHAFIPCGHRAMCDDCPILLEPQRCPLCNQSFTAYL</sequence>
<protein>
    <submittedName>
        <fullName evidence="5">Putative inhibitor of apoptosis</fullName>
    </submittedName>
</protein>
<proteinExistence type="predicted"/>
<comment type="caution">
    <text evidence="5">The sequence shown here is derived from an EMBL/GenBank/DDBJ whole genome shotgun (WGS) entry which is preliminary data.</text>
</comment>
<evidence type="ECO:0000256" key="2">
    <source>
        <dbReference type="ARBA" id="ARBA00022833"/>
    </source>
</evidence>
<dbReference type="EMBL" id="VUJU01010987">
    <property type="protein sequence ID" value="KAF0712277.1"/>
    <property type="molecule type" value="Genomic_DNA"/>
</dbReference>
<keyword evidence="2" id="KW-0862">Zinc</keyword>
<dbReference type="AlphaFoldDB" id="A0A6G0VWP4"/>
<dbReference type="Gene3D" id="3.30.40.10">
    <property type="entry name" value="Zinc/RING finger domain, C3HC4 (zinc finger)"/>
    <property type="match status" value="1"/>
</dbReference>
<dbReference type="GO" id="GO:0008270">
    <property type="term" value="F:zinc ion binding"/>
    <property type="evidence" value="ECO:0007669"/>
    <property type="project" value="UniProtKB-KW"/>
</dbReference>
<gene>
    <name evidence="5" type="ORF">FWK35_00031875</name>
</gene>
<evidence type="ECO:0000313" key="5">
    <source>
        <dbReference type="EMBL" id="KAF0712277.1"/>
    </source>
</evidence>
<dbReference type="PROSITE" id="PS50089">
    <property type="entry name" value="ZF_RING_2"/>
    <property type="match status" value="1"/>
</dbReference>
<name>A0A6G0VWP4_APHCR</name>